<dbReference type="Pfam" id="PF05046">
    <property type="entry name" value="Img2"/>
    <property type="match status" value="1"/>
</dbReference>
<gene>
    <name evidence="8" type="ORF">CONLIGDRAFT_716855</name>
</gene>
<dbReference type="STRING" id="1408157.A0A1J7IGU0"/>
<dbReference type="Gene3D" id="3.30.780.10">
    <property type="entry name" value="SUI1-like domain"/>
    <property type="match status" value="1"/>
</dbReference>
<evidence type="ECO:0000256" key="6">
    <source>
        <dbReference type="ARBA" id="ARBA00035191"/>
    </source>
</evidence>
<dbReference type="InParanoid" id="A0A1J7IGU0"/>
<keyword evidence="5" id="KW-0687">Ribonucleoprotein</keyword>
<dbReference type="Proteomes" id="UP000182658">
    <property type="component" value="Unassembled WGS sequence"/>
</dbReference>
<comment type="similarity">
    <text evidence="2">Belongs to the mitochondrion-specific ribosomal protein mL49 family.</text>
</comment>
<dbReference type="AlphaFoldDB" id="A0A1J7IGU0"/>
<name>A0A1J7IGU0_9PEZI</name>
<dbReference type="OrthoDB" id="19439at2759"/>
<dbReference type="FunCoup" id="A0A1J7IGU0">
    <property type="interactions" value="110"/>
</dbReference>
<dbReference type="InterPro" id="IPR007740">
    <property type="entry name" value="Ribosomal_mL49"/>
</dbReference>
<evidence type="ECO:0000256" key="1">
    <source>
        <dbReference type="ARBA" id="ARBA00004173"/>
    </source>
</evidence>
<evidence type="ECO:0000256" key="7">
    <source>
        <dbReference type="SAM" id="MobiDB-lite"/>
    </source>
</evidence>
<evidence type="ECO:0000256" key="3">
    <source>
        <dbReference type="ARBA" id="ARBA00022980"/>
    </source>
</evidence>
<proteinExistence type="inferred from homology"/>
<comment type="subcellular location">
    <subcellularLocation>
        <location evidence="1">Mitochondrion</location>
    </subcellularLocation>
</comment>
<protein>
    <recommendedName>
        <fullName evidence="6">Large ribosomal subunit protein mL49</fullName>
    </recommendedName>
</protein>
<feature type="region of interest" description="Disordered" evidence="7">
    <location>
        <begin position="35"/>
        <end position="70"/>
    </location>
</feature>
<dbReference type="PANTHER" id="PTHR13477">
    <property type="entry name" value="MITOCHONDRIAL 39S RIBOSOMAL PROTEIN L49"/>
    <property type="match status" value="1"/>
</dbReference>
<organism evidence="8 9">
    <name type="scientific">Coniochaeta ligniaria NRRL 30616</name>
    <dbReference type="NCBI Taxonomy" id="1408157"/>
    <lineage>
        <taxon>Eukaryota</taxon>
        <taxon>Fungi</taxon>
        <taxon>Dikarya</taxon>
        <taxon>Ascomycota</taxon>
        <taxon>Pezizomycotina</taxon>
        <taxon>Sordariomycetes</taxon>
        <taxon>Sordariomycetidae</taxon>
        <taxon>Coniochaetales</taxon>
        <taxon>Coniochaetaceae</taxon>
        <taxon>Coniochaeta</taxon>
    </lineage>
</organism>
<accession>A0A1J7IGU0</accession>
<evidence type="ECO:0000256" key="5">
    <source>
        <dbReference type="ARBA" id="ARBA00023274"/>
    </source>
</evidence>
<reference evidence="8 9" key="1">
    <citation type="submission" date="2016-10" db="EMBL/GenBank/DDBJ databases">
        <title>Draft genome sequence of Coniochaeta ligniaria NRRL30616, a lignocellulolytic fungus for bioabatement of inhibitors in plant biomass hydrolysates.</title>
        <authorList>
            <consortium name="DOE Joint Genome Institute"/>
            <person name="Jimenez D.J."/>
            <person name="Hector R.E."/>
            <person name="Riley R."/>
            <person name="Sun H."/>
            <person name="Grigoriev I.V."/>
            <person name="Van Elsas J.D."/>
            <person name="Nichols N.N."/>
        </authorList>
    </citation>
    <scope>NUCLEOTIDE SEQUENCE [LARGE SCALE GENOMIC DNA]</scope>
    <source>
        <strain evidence="8 9">NRRL 30616</strain>
    </source>
</reference>
<keyword evidence="3" id="KW-0689">Ribosomal protein</keyword>
<dbReference type="PANTHER" id="PTHR13477:SF0">
    <property type="entry name" value="LARGE RIBOSOMAL SUBUNIT PROTEIN ML49"/>
    <property type="match status" value="1"/>
</dbReference>
<evidence type="ECO:0000256" key="4">
    <source>
        <dbReference type="ARBA" id="ARBA00023128"/>
    </source>
</evidence>
<dbReference type="GO" id="GO:0005762">
    <property type="term" value="C:mitochondrial large ribosomal subunit"/>
    <property type="evidence" value="ECO:0007669"/>
    <property type="project" value="TreeGrafter"/>
</dbReference>
<sequence length="150" mass="16493">MLRQTLLRRAAAPSRFLNLQTPSVLSSLPLCRRITTSSDSSRPTPPPSSPADLPAFTSTPDSNPAARPPYLVSRTPSLFLPVYQDTKRGGNKKLTVLKKIEGDARALKEALKAELKLEDGQIKINHVTGHIEIVGFRKDEVVSYLTKQGF</sequence>
<dbReference type="GO" id="GO:0003735">
    <property type="term" value="F:structural constituent of ribosome"/>
    <property type="evidence" value="ECO:0007669"/>
    <property type="project" value="InterPro"/>
</dbReference>
<keyword evidence="9" id="KW-1185">Reference proteome</keyword>
<evidence type="ECO:0000313" key="9">
    <source>
        <dbReference type="Proteomes" id="UP000182658"/>
    </source>
</evidence>
<keyword evidence="4" id="KW-0496">Mitochondrion</keyword>
<dbReference type="EMBL" id="KV875100">
    <property type="protein sequence ID" value="OIW26597.1"/>
    <property type="molecule type" value="Genomic_DNA"/>
</dbReference>
<dbReference type="GO" id="GO:0006412">
    <property type="term" value="P:translation"/>
    <property type="evidence" value="ECO:0007669"/>
    <property type="project" value="InterPro"/>
</dbReference>
<evidence type="ECO:0000313" key="8">
    <source>
        <dbReference type="EMBL" id="OIW26597.1"/>
    </source>
</evidence>
<evidence type="ECO:0000256" key="2">
    <source>
        <dbReference type="ARBA" id="ARBA00005677"/>
    </source>
</evidence>